<comment type="caution">
    <text evidence="1">The sequence shown here is derived from an EMBL/GenBank/DDBJ whole genome shotgun (WGS) entry which is preliminary data.</text>
</comment>
<organism evidence="1 2">
    <name type="scientific">Parafrankia colletiae</name>
    <dbReference type="NCBI Taxonomy" id="573497"/>
    <lineage>
        <taxon>Bacteria</taxon>
        <taxon>Bacillati</taxon>
        <taxon>Actinomycetota</taxon>
        <taxon>Actinomycetes</taxon>
        <taxon>Frankiales</taxon>
        <taxon>Frankiaceae</taxon>
        <taxon>Parafrankia</taxon>
    </lineage>
</organism>
<name>A0A1S1QR47_9ACTN</name>
<dbReference type="AlphaFoldDB" id="A0A1S1QR47"/>
<reference evidence="2" key="1">
    <citation type="submission" date="2016-07" db="EMBL/GenBank/DDBJ databases">
        <title>Sequence Frankia sp. strain CcI1.17.</title>
        <authorList>
            <person name="Ghodhbane-Gtari F."/>
            <person name="Swanson E."/>
            <person name="Gueddou A."/>
            <person name="Morris K."/>
            <person name="Hezbri K."/>
            <person name="Ktari A."/>
            <person name="Nouioui I."/>
            <person name="Abebe-Akele F."/>
            <person name="Simpson S."/>
            <person name="Thomas K."/>
            <person name="Gtari M."/>
            <person name="Tisa L.S."/>
            <person name="Hurst S."/>
        </authorList>
    </citation>
    <scope>NUCLEOTIDE SEQUENCE [LARGE SCALE GENOMIC DNA]</scope>
    <source>
        <strain evidence="2">Cc1.17</strain>
    </source>
</reference>
<dbReference type="EMBL" id="MBLM01000120">
    <property type="protein sequence ID" value="OHV35775.1"/>
    <property type="molecule type" value="Genomic_DNA"/>
</dbReference>
<evidence type="ECO:0000313" key="2">
    <source>
        <dbReference type="Proteomes" id="UP000179627"/>
    </source>
</evidence>
<gene>
    <name evidence="1" type="ORF">CC117_19210</name>
</gene>
<sequence>MSIRDRWLLRRHAERRTVLDREATPDDLGDLRRFVGEHRGVEFFAEPETTATDATVVAVDGDGAWIRRRVGSPAVARRLARDLGIPVYDAAVVGYPRRMKEWNRTNRPA</sequence>
<protein>
    <submittedName>
        <fullName evidence="1">Uncharacterized protein</fullName>
    </submittedName>
</protein>
<keyword evidence="2" id="KW-1185">Reference proteome</keyword>
<dbReference type="Proteomes" id="UP000179627">
    <property type="component" value="Unassembled WGS sequence"/>
</dbReference>
<dbReference type="RefSeq" id="WP_071085445.1">
    <property type="nucleotide sequence ID" value="NZ_MBLM01000120.1"/>
</dbReference>
<proteinExistence type="predicted"/>
<accession>A0A1S1QR47</accession>
<dbReference type="OrthoDB" id="5192422at2"/>
<evidence type="ECO:0000313" key="1">
    <source>
        <dbReference type="EMBL" id="OHV35775.1"/>
    </source>
</evidence>